<evidence type="ECO:0000313" key="8">
    <source>
        <dbReference type="Proteomes" id="UP000293045"/>
    </source>
</evidence>
<dbReference type="GO" id="GO:0004386">
    <property type="term" value="F:helicase activity"/>
    <property type="evidence" value="ECO:0007669"/>
    <property type="project" value="UniProtKB-KW"/>
</dbReference>
<dbReference type="PROSITE" id="PS50014">
    <property type="entry name" value="BROMODOMAIN_2"/>
    <property type="match status" value="1"/>
</dbReference>
<dbReference type="GO" id="GO:0016787">
    <property type="term" value="F:hydrolase activity"/>
    <property type="evidence" value="ECO:0007669"/>
    <property type="project" value="UniProtKB-KW"/>
</dbReference>
<evidence type="ECO:0000256" key="2">
    <source>
        <dbReference type="ARBA" id="ARBA00023117"/>
    </source>
</evidence>
<evidence type="ECO:0000256" key="4">
    <source>
        <dbReference type="SAM" id="MobiDB-lite"/>
    </source>
</evidence>
<dbReference type="EMBL" id="PIXR01002755">
    <property type="protein sequence ID" value="TBT97780.1"/>
    <property type="molecule type" value="Genomic_DNA"/>
</dbReference>
<keyword evidence="1" id="KW-0378">Hydrolase</keyword>
<feature type="domain" description="Helicase C-terminal" evidence="6">
    <location>
        <begin position="39"/>
        <end position="198"/>
    </location>
</feature>
<dbReference type="CDD" id="cd18793">
    <property type="entry name" value="SF2_C_SNF"/>
    <property type="match status" value="1"/>
</dbReference>
<keyword evidence="7" id="KW-0347">Helicase</keyword>
<comment type="caution">
    <text evidence="7">The sequence shown here is derived from an EMBL/GenBank/DDBJ whole genome shotgun (WGS) entry which is preliminary data.</text>
</comment>
<evidence type="ECO:0000259" key="6">
    <source>
        <dbReference type="PROSITE" id="PS51194"/>
    </source>
</evidence>
<evidence type="ECO:0000256" key="1">
    <source>
        <dbReference type="ARBA" id="ARBA00022801"/>
    </source>
</evidence>
<dbReference type="GO" id="GO:0006325">
    <property type="term" value="P:chromatin organization"/>
    <property type="evidence" value="ECO:0007669"/>
    <property type="project" value="UniProtKB-ARBA"/>
</dbReference>
<name>A0A4Q9KU53_9MICR</name>
<organism evidence="7 8">
    <name type="scientific">Hamiltosporidium magnivora</name>
    <dbReference type="NCBI Taxonomy" id="148818"/>
    <lineage>
        <taxon>Eukaryota</taxon>
        <taxon>Fungi</taxon>
        <taxon>Fungi incertae sedis</taxon>
        <taxon>Microsporidia</taxon>
        <taxon>Dubosqiidae</taxon>
        <taxon>Hamiltosporidium</taxon>
    </lineage>
</organism>
<evidence type="ECO:0000259" key="5">
    <source>
        <dbReference type="PROSITE" id="PS50014"/>
    </source>
</evidence>
<dbReference type="Gene3D" id="1.20.920.10">
    <property type="entry name" value="Bromodomain-like"/>
    <property type="match status" value="1"/>
</dbReference>
<keyword evidence="2 3" id="KW-0103">Bromodomain</keyword>
<evidence type="ECO:0000256" key="3">
    <source>
        <dbReference type="PROSITE-ProRule" id="PRU00035"/>
    </source>
</evidence>
<dbReference type="VEuPathDB" id="MicrosporidiaDB:CWI39_2755p0010"/>
<feature type="region of interest" description="Disordered" evidence="4">
    <location>
        <begin position="209"/>
        <end position="268"/>
    </location>
</feature>
<keyword evidence="7" id="KW-0547">Nucleotide-binding</keyword>
<sequence length="487" mass="56826">MQLRKICNHPFCFEEVEGCINPSKSNNNLLYTICGKFNILNNILPKLKIKNNKILIFFQMTQVMTIMEDFLIMKKYKYLRLDGNIKVEERNILIEKFNNEDYFIFMLSTRAGGLGLNLQVADTVIIYDSDWNPFIDLQAQDRAHRIGQKKEVRIYRRVTSFSVEEVIYDRAYNKIRLDNKVIQAGMFDQRSTQEERDKVLSKEILGYRDREGGSDSRVGDSSSIRVGDSSNISNSIKDSNSKDISKDNTNNNTNINNTNNTNINNNTDTNTNTNTTLITTPITTPISNTVTNTINEMLARNEEELRLFEEMDKEYKEEGLVECECGKCNTSISYSNDYNRDNSRDNNNDYNRDNNDYSSTNNYNYNICNSSTNNQYTNNPNIHIHALLSDISGLEENGRRRIEIFMELPDKRLYPDYYIIINKPISYNCISKRIGKYRSMEELKEDFYLMFDNAMKYNIEGSVVYRDAYVLKEYVRGDAYVLKEYVR</sequence>
<accession>A0A4Q9KU53</accession>
<feature type="non-terminal residue" evidence="7">
    <location>
        <position position="487"/>
    </location>
</feature>
<dbReference type="PRINTS" id="PR00503">
    <property type="entry name" value="BROMODOMAIN"/>
</dbReference>
<reference evidence="7 8" key="1">
    <citation type="submission" date="2017-12" db="EMBL/GenBank/DDBJ databases">
        <authorList>
            <person name="Pombert J.-F."/>
            <person name="Haag K.L."/>
            <person name="Ebert D."/>
        </authorList>
    </citation>
    <scope>NUCLEOTIDE SEQUENCE [LARGE SCALE GENOMIC DNA]</scope>
    <source>
        <strain evidence="7">IL-BN-2</strain>
    </source>
</reference>
<gene>
    <name evidence="7" type="ORF">CWI39_2755p0010</name>
</gene>
<dbReference type="SUPFAM" id="SSF52540">
    <property type="entry name" value="P-loop containing nucleoside triphosphate hydrolases"/>
    <property type="match status" value="1"/>
</dbReference>
<evidence type="ECO:0000313" key="7">
    <source>
        <dbReference type="EMBL" id="TBT97780.1"/>
    </source>
</evidence>
<dbReference type="AlphaFoldDB" id="A0A4Q9KU53"/>
<dbReference type="InterPro" id="IPR001487">
    <property type="entry name" value="Bromodomain"/>
</dbReference>
<dbReference type="VEuPathDB" id="MicrosporidiaDB:CWI36_2561p0010"/>
<feature type="compositionally biased region" description="Basic and acidic residues" evidence="4">
    <location>
        <begin position="338"/>
        <end position="355"/>
    </location>
</feature>
<dbReference type="SMART" id="SM00297">
    <property type="entry name" value="BROMO"/>
    <property type="match status" value="1"/>
</dbReference>
<dbReference type="Proteomes" id="UP000293045">
    <property type="component" value="Unassembled WGS sequence"/>
</dbReference>
<dbReference type="InterPro" id="IPR036427">
    <property type="entry name" value="Bromodomain-like_sf"/>
</dbReference>
<dbReference type="PROSITE" id="PS51194">
    <property type="entry name" value="HELICASE_CTER"/>
    <property type="match status" value="1"/>
</dbReference>
<dbReference type="InterPro" id="IPR001650">
    <property type="entry name" value="Helicase_C-like"/>
</dbReference>
<keyword evidence="7" id="KW-0067">ATP-binding</keyword>
<dbReference type="Gene3D" id="3.40.50.300">
    <property type="entry name" value="P-loop containing nucleotide triphosphate hydrolases"/>
    <property type="match status" value="1"/>
</dbReference>
<dbReference type="SMART" id="SM00490">
    <property type="entry name" value="HELICc"/>
    <property type="match status" value="1"/>
</dbReference>
<feature type="domain" description="Bromo" evidence="5">
    <location>
        <begin position="397"/>
        <end position="465"/>
    </location>
</feature>
<protein>
    <submittedName>
        <fullName evidence="7">Putative helicase</fullName>
    </submittedName>
</protein>
<dbReference type="SUPFAM" id="SSF47370">
    <property type="entry name" value="Bromodomain"/>
    <property type="match status" value="1"/>
</dbReference>
<proteinExistence type="predicted"/>
<feature type="compositionally biased region" description="Low complexity" evidence="4">
    <location>
        <begin position="247"/>
        <end position="268"/>
    </location>
</feature>
<dbReference type="Pfam" id="PF00271">
    <property type="entry name" value="Helicase_C"/>
    <property type="match status" value="1"/>
</dbReference>
<feature type="region of interest" description="Disordered" evidence="4">
    <location>
        <begin position="336"/>
        <end position="357"/>
    </location>
</feature>
<dbReference type="InterPro" id="IPR027417">
    <property type="entry name" value="P-loop_NTPase"/>
</dbReference>
<dbReference type="Pfam" id="PF00439">
    <property type="entry name" value="Bromodomain"/>
    <property type="match status" value="1"/>
</dbReference>
<feature type="compositionally biased region" description="Basic and acidic residues" evidence="4">
    <location>
        <begin position="209"/>
        <end position="218"/>
    </location>
</feature>
<dbReference type="InterPro" id="IPR049730">
    <property type="entry name" value="SNF2/RAD54-like_C"/>
</dbReference>
<feature type="compositionally biased region" description="Low complexity" evidence="4">
    <location>
        <begin position="219"/>
        <end position="238"/>
    </location>
</feature>
<dbReference type="PANTHER" id="PTHR10799">
    <property type="entry name" value="SNF2/RAD54 HELICASE FAMILY"/>
    <property type="match status" value="1"/>
</dbReference>